<dbReference type="Proteomes" id="UP000649114">
    <property type="component" value="Unassembled WGS sequence"/>
</dbReference>
<proteinExistence type="predicted"/>
<feature type="region of interest" description="Disordered" evidence="1">
    <location>
        <begin position="544"/>
        <end position="567"/>
    </location>
</feature>
<dbReference type="InterPro" id="IPR012337">
    <property type="entry name" value="RNaseH-like_sf"/>
</dbReference>
<dbReference type="PROSITE" id="PS50879">
    <property type="entry name" value="RNASE_H_1"/>
    <property type="match status" value="1"/>
</dbReference>
<organism evidence="3 4">
    <name type="scientific">Aspergillus lentulus</name>
    <dbReference type="NCBI Taxonomy" id="293939"/>
    <lineage>
        <taxon>Eukaryota</taxon>
        <taxon>Fungi</taxon>
        <taxon>Dikarya</taxon>
        <taxon>Ascomycota</taxon>
        <taxon>Pezizomycotina</taxon>
        <taxon>Eurotiomycetes</taxon>
        <taxon>Eurotiomycetidae</taxon>
        <taxon>Eurotiales</taxon>
        <taxon>Aspergillaceae</taxon>
        <taxon>Aspergillus</taxon>
        <taxon>Aspergillus subgen. Fumigati</taxon>
    </lineage>
</organism>
<dbReference type="Pfam" id="PF00075">
    <property type="entry name" value="RNase_H"/>
    <property type="match status" value="1"/>
</dbReference>
<dbReference type="SUPFAM" id="SSF53098">
    <property type="entry name" value="Ribonuclease H-like"/>
    <property type="match status" value="1"/>
</dbReference>
<dbReference type="InterPro" id="IPR036397">
    <property type="entry name" value="RNaseH_sf"/>
</dbReference>
<dbReference type="GO" id="GO:0003676">
    <property type="term" value="F:nucleic acid binding"/>
    <property type="evidence" value="ECO:0007669"/>
    <property type="project" value="InterPro"/>
</dbReference>
<evidence type="ECO:0000313" key="4">
    <source>
        <dbReference type="Proteomes" id="UP000649114"/>
    </source>
</evidence>
<name>A0AAN5YJC1_ASPLE</name>
<comment type="caution">
    <text evidence="3">The sequence shown here is derived from an EMBL/GenBank/DDBJ whole genome shotgun (WGS) entry which is preliminary data.</text>
</comment>
<evidence type="ECO:0000256" key="1">
    <source>
        <dbReference type="SAM" id="MobiDB-lite"/>
    </source>
</evidence>
<dbReference type="GO" id="GO:0004523">
    <property type="term" value="F:RNA-DNA hybrid ribonuclease activity"/>
    <property type="evidence" value="ECO:0007669"/>
    <property type="project" value="InterPro"/>
</dbReference>
<feature type="region of interest" description="Disordered" evidence="1">
    <location>
        <begin position="150"/>
        <end position="187"/>
    </location>
</feature>
<feature type="domain" description="RNase H type-1" evidence="2">
    <location>
        <begin position="227"/>
        <end position="368"/>
    </location>
</feature>
<dbReference type="InterPro" id="IPR002156">
    <property type="entry name" value="RNaseH_domain"/>
</dbReference>
<dbReference type="EMBL" id="JAAAPU010000100">
    <property type="protein sequence ID" value="KAF4202612.1"/>
    <property type="molecule type" value="Genomic_DNA"/>
</dbReference>
<gene>
    <name evidence="3" type="ORF">CNMCM8927_000007</name>
</gene>
<protein>
    <recommendedName>
        <fullName evidence="2">RNase H type-1 domain-containing protein</fullName>
    </recommendedName>
</protein>
<evidence type="ECO:0000259" key="2">
    <source>
        <dbReference type="PROSITE" id="PS50879"/>
    </source>
</evidence>
<reference evidence="3" key="1">
    <citation type="journal article" date="2020" name="bioRxiv">
        <title>Genomic and phenotypic heterogeneity of clinical isolates of the human pathogens Aspergillus fumigatus, Aspergillus lentulus and Aspergillus fumigatiaffinis.</title>
        <authorList>
            <person name="dos Santos R.A.C."/>
            <person name="Steenwyk J.L."/>
            <person name="Rivero-Menendez O."/>
            <person name="Mead M.E."/>
            <person name="Silva L.P."/>
            <person name="Bastos R.W."/>
            <person name="Alastruey-Izquierdo A."/>
            <person name="Goldman G.H."/>
            <person name="Rokas A."/>
        </authorList>
    </citation>
    <scope>NUCLEOTIDE SEQUENCE</scope>
    <source>
        <strain evidence="3">CNM-CM8927</strain>
    </source>
</reference>
<evidence type="ECO:0000313" key="3">
    <source>
        <dbReference type="EMBL" id="KAF4202612.1"/>
    </source>
</evidence>
<dbReference type="CDD" id="cd09276">
    <property type="entry name" value="Rnase_HI_RT_non_LTR"/>
    <property type="match status" value="1"/>
</dbReference>
<sequence length="567" mass="63148">MTIQPTKSARYLGVWLNKTLSFSTHRTKALNHANSSLEALQNITGLTWGALLEAMHAIYRGVVIPQLLYRVTTWFSPASRVIPATDQNRIINEFTKIQKRAAILISGAFQGTAAAALNTELHLQPIHLQIQQIIEETAIQIQTGPRFACPRGLTGKPQPSRETQQSGLTPLETLRKRGGPLAPTTPKRVEEWETRKVYILPLWEAPLRCIIEDHEAALKIHDEICKDDDRLVIYSDGSGYQGRVGASAVCPRDQQICRNHLGTEADSTVYAAELDGVRMALGIAIKLSHLPTSPRLLTLFTDSQAAIQAVQNPRRPSGQYILDTIYRNVRALGARGLPPENIKIHWIPAHVGVAGNEAADKAVKEAAARGGEVELSLAGQPEQPIIRLAAAAKRAVRQRIQQRWKKQWEIEKGAKPTWRLIKAPYKKNLGLYKGLSKPHTSIIIQMRTMRIGLRHFLFKINAYGTDWCSCGEGSQTPKHILLQCLLHVEARRKMIAKLYNVEGLRGKLSDYNALVSNPQAIRYIAEFMHQTGLLSQFRHAELGEPSEQDQERGSLLRGSGIDVEDDG</sequence>
<dbReference type="AlphaFoldDB" id="A0AAN5YJC1"/>
<dbReference type="Gene3D" id="3.30.420.10">
    <property type="entry name" value="Ribonuclease H-like superfamily/Ribonuclease H"/>
    <property type="match status" value="1"/>
</dbReference>
<accession>A0AAN5YJC1</accession>
<reference evidence="3" key="2">
    <citation type="submission" date="2020-04" db="EMBL/GenBank/DDBJ databases">
        <authorList>
            <person name="Santos R.A.C."/>
            <person name="Steenwyk J.L."/>
            <person name="Rivero-Menendez O."/>
            <person name="Mead M.E."/>
            <person name="Silva L.P."/>
            <person name="Bastos R.W."/>
            <person name="Alastruey-Izquierdo A."/>
            <person name="Goldman G.H."/>
            <person name="Rokas A."/>
        </authorList>
    </citation>
    <scope>NUCLEOTIDE SEQUENCE</scope>
    <source>
        <strain evidence="3">CNM-CM8927</strain>
    </source>
</reference>